<dbReference type="EMBL" id="AP027925">
    <property type="protein sequence ID" value="BED92533.1"/>
    <property type="molecule type" value="Genomic_DNA"/>
</dbReference>
<evidence type="ECO:0000256" key="1">
    <source>
        <dbReference type="SAM" id="SignalP"/>
    </source>
</evidence>
<protein>
    <recommendedName>
        <fullName evidence="3">Lipoprotein</fullName>
    </recommendedName>
</protein>
<dbReference type="PROSITE" id="PS51257">
    <property type="entry name" value="PROKAR_LIPOPROTEIN"/>
    <property type="match status" value="1"/>
</dbReference>
<proteinExistence type="predicted"/>
<evidence type="ECO:0000313" key="2">
    <source>
        <dbReference type="EMBL" id="BED92533.1"/>
    </source>
</evidence>
<evidence type="ECO:0008006" key="3">
    <source>
        <dbReference type="Google" id="ProtNLM"/>
    </source>
</evidence>
<sequence length="226" mass="25646">MFNKKTNKILAVNLALGLSFAGCNFKAVDTKLHGITEWVKLNPVKSVLVSLAPFVAAVGGYGGYKFCKYLQNKDGKNGEISGIIDFGLSQTSGEKISNTNKLGNKGNLTSEETSDEKADYISELEDEDFYKEKNDDKYTKIVEISINGKIVYYFSENNPRYGNLIEEIYEYNKVYSIEIGKGKKFSYAGDDFIPKQHSNIDYIKTFEKFNNGFWRDCYYLNESECI</sequence>
<feature type="chain" id="PRO_5041449369" description="Lipoprotein" evidence="1">
    <location>
        <begin position="22"/>
        <end position="226"/>
    </location>
</feature>
<organism evidence="2">
    <name type="scientific">Candidatus Paraimprobicoccus trichonymphae</name>
    <dbReference type="NCBI Taxonomy" id="3033793"/>
    <lineage>
        <taxon>Bacteria</taxon>
        <taxon>Bacillati</taxon>
        <taxon>Bacillota</taxon>
        <taxon>Clostridia</taxon>
        <taxon>Candidatus Paraimprobicoccus</taxon>
    </lineage>
</organism>
<keyword evidence="1" id="KW-0732">Signal</keyword>
<reference evidence="2" key="1">
    <citation type="journal article" date="2023" name="ISME J.">
        <title>Emergence of putative energy parasites within Clostridia revealed by genome analysis of a novel endosymbiotic clade.</title>
        <authorList>
            <person name="Takahashi K."/>
            <person name="Kuwahara H."/>
            <person name="Horikawa Y."/>
            <person name="Izawa K."/>
            <person name="Kato D."/>
            <person name="Inagaki T."/>
            <person name="Yuki M."/>
            <person name="Ohkuma M."/>
            <person name="Hongoh Y."/>
        </authorList>
    </citation>
    <scope>NUCLEOTIDE SEQUENCE</scope>
    <source>
        <strain evidence="2">RsTa-C01</strain>
    </source>
</reference>
<feature type="signal peptide" evidence="1">
    <location>
        <begin position="1"/>
        <end position="21"/>
    </location>
</feature>
<dbReference type="KEGG" id="ptrh:RsTaC01_0284"/>
<gene>
    <name evidence="2" type="ORF">RsTaC01_0284</name>
</gene>
<dbReference type="Proteomes" id="UP001335720">
    <property type="component" value="Chromosome"/>
</dbReference>
<dbReference type="AlphaFoldDB" id="A0AA48KXL4"/>
<accession>A0AA48KXL4</accession>
<name>A0AA48KXL4_9FIRM</name>